<dbReference type="Pfam" id="PF13614">
    <property type="entry name" value="AAA_31"/>
    <property type="match status" value="1"/>
</dbReference>
<name>A0A2H1L1P1_9MICO</name>
<protein>
    <submittedName>
        <fullName evidence="3">Cellulose biosynthesis protein BcsQ</fullName>
    </submittedName>
</protein>
<dbReference type="Proteomes" id="UP000234462">
    <property type="component" value="Unassembled WGS sequence"/>
</dbReference>
<sequence length="372" mass="39060">MNDTPGRAGCPQEMPPRSVTVDHVLVISVSSLKGGVGKTSVALGLASAAHNRGLPTLVVDMDPQADASTGLDVPVTTPLDIADVLAAPKAKIMSQAIVPSGWSGGAKGALDVIPGSPRSAEFDRPTMSERFLRRLKDALATVSDDYRLVIIDCPPSMNGLTRAAWMASQRVAVVTEPGLFSVAAADRALRAVAELRRRGAPDLQPLGIIANRVRTKSREHSFRVDEMREMFGPLLLTPPLSERTVLQQAQGSARPIHSWPGQAASELAGSFDALLDRGLRTSTMRSRGNPRDVQAADAPAAGAHAGDAQAGDVQTPPKPTTEAPEQNLTDSSVPGAGDQDSTTPFTGDSAASADTPITEDAEGTLRRPRNRP</sequence>
<feature type="compositionally biased region" description="Low complexity" evidence="1">
    <location>
        <begin position="295"/>
        <end position="314"/>
    </location>
</feature>
<evidence type="ECO:0000313" key="4">
    <source>
        <dbReference type="Proteomes" id="UP000234462"/>
    </source>
</evidence>
<evidence type="ECO:0000259" key="2">
    <source>
        <dbReference type="Pfam" id="PF13614"/>
    </source>
</evidence>
<dbReference type="PANTHER" id="PTHR13696">
    <property type="entry name" value="P-LOOP CONTAINING NUCLEOSIDE TRIPHOSPHATE HYDROLASE"/>
    <property type="match status" value="1"/>
</dbReference>
<proteinExistence type="predicted"/>
<dbReference type="CDD" id="cd02042">
    <property type="entry name" value="ParAB_family"/>
    <property type="match status" value="1"/>
</dbReference>
<accession>A0A2H1L1P1</accession>
<dbReference type="PANTHER" id="PTHR13696:SF99">
    <property type="entry name" value="COBYRINIC ACID AC-DIAMIDE SYNTHASE"/>
    <property type="match status" value="1"/>
</dbReference>
<gene>
    <name evidence="3" type="ORF">BJEO58_00402</name>
</gene>
<dbReference type="AlphaFoldDB" id="A0A2H1L1P1"/>
<organism evidence="3 4">
    <name type="scientific">Brevibacterium jeotgali</name>
    <dbReference type="NCBI Taxonomy" id="1262550"/>
    <lineage>
        <taxon>Bacteria</taxon>
        <taxon>Bacillati</taxon>
        <taxon>Actinomycetota</taxon>
        <taxon>Actinomycetes</taxon>
        <taxon>Micrococcales</taxon>
        <taxon>Brevibacteriaceae</taxon>
        <taxon>Brevibacterium</taxon>
    </lineage>
</organism>
<evidence type="ECO:0000313" key="3">
    <source>
        <dbReference type="EMBL" id="SMY10827.1"/>
    </source>
</evidence>
<dbReference type="InterPro" id="IPR027417">
    <property type="entry name" value="P-loop_NTPase"/>
</dbReference>
<keyword evidence="4" id="KW-1185">Reference proteome</keyword>
<feature type="domain" description="AAA" evidence="2">
    <location>
        <begin position="26"/>
        <end position="203"/>
    </location>
</feature>
<dbReference type="InterPro" id="IPR050678">
    <property type="entry name" value="DNA_Partitioning_ATPase"/>
</dbReference>
<feature type="compositionally biased region" description="Polar residues" evidence="1">
    <location>
        <begin position="323"/>
        <end position="332"/>
    </location>
</feature>
<feature type="region of interest" description="Disordered" evidence="1">
    <location>
        <begin position="282"/>
        <end position="372"/>
    </location>
</feature>
<reference evidence="4" key="1">
    <citation type="submission" date="2017-03" db="EMBL/GenBank/DDBJ databases">
        <authorList>
            <person name="Monnet C."/>
        </authorList>
    </citation>
    <scope>NUCLEOTIDE SEQUENCE [LARGE SCALE GENOMIC DNA]</scope>
    <source>
        <strain evidence="4">SJ5-8</strain>
    </source>
</reference>
<dbReference type="Gene3D" id="3.40.50.300">
    <property type="entry name" value="P-loop containing nucleotide triphosphate hydrolases"/>
    <property type="match status" value="1"/>
</dbReference>
<dbReference type="SUPFAM" id="SSF52540">
    <property type="entry name" value="P-loop containing nucleoside triphosphate hydrolases"/>
    <property type="match status" value="1"/>
</dbReference>
<dbReference type="EMBL" id="FXZM01000002">
    <property type="protein sequence ID" value="SMY10827.1"/>
    <property type="molecule type" value="Genomic_DNA"/>
</dbReference>
<dbReference type="InterPro" id="IPR025669">
    <property type="entry name" value="AAA_dom"/>
</dbReference>
<evidence type="ECO:0000256" key="1">
    <source>
        <dbReference type="SAM" id="MobiDB-lite"/>
    </source>
</evidence>